<keyword evidence="4" id="KW-1185">Reference proteome</keyword>
<evidence type="ECO:0000313" key="4">
    <source>
        <dbReference type="Proteomes" id="UP001497516"/>
    </source>
</evidence>
<reference evidence="3 4" key="1">
    <citation type="submission" date="2024-04" db="EMBL/GenBank/DDBJ databases">
        <authorList>
            <person name="Fracassetti M."/>
        </authorList>
    </citation>
    <scope>NUCLEOTIDE SEQUENCE [LARGE SCALE GENOMIC DNA]</scope>
</reference>
<protein>
    <submittedName>
        <fullName evidence="3">Uncharacterized protein</fullName>
    </submittedName>
</protein>
<feature type="coiled-coil region" evidence="1">
    <location>
        <begin position="60"/>
        <end position="94"/>
    </location>
</feature>
<organism evidence="3 4">
    <name type="scientific">Linum trigynum</name>
    <dbReference type="NCBI Taxonomy" id="586398"/>
    <lineage>
        <taxon>Eukaryota</taxon>
        <taxon>Viridiplantae</taxon>
        <taxon>Streptophyta</taxon>
        <taxon>Embryophyta</taxon>
        <taxon>Tracheophyta</taxon>
        <taxon>Spermatophyta</taxon>
        <taxon>Magnoliopsida</taxon>
        <taxon>eudicotyledons</taxon>
        <taxon>Gunneridae</taxon>
        <taxon>Pentapetalae</taxon>
        <taxon>rosids</taxon>
        <taxon>fabids</taxon>
        <taxon>Malpighiales</taxon>
        <taxon>Linaceae</taxon>
        <taxon>Linum</taxon>
    </lineage>
</organism>
<dbReference type="Proteomes" id="UP001497516">
    <property type="component" value="Chromosome 8"/>
</dbReference>
<accession>A0AAV2G5H1</accession>
<feature type="region of interest" description="Disordered" evidence="2">
    <location>
        <begin position="1"/>
        <end position="43"/>
    </location>
</feature>
<sequence length="100" mass="11352">MDGFSSSMPSGVQASGHPYVIRRPEGRDKQKKNKRGGADGNSTMEAFQKIMEDMATSNARHDAIAELREAREKAREEREKAKEAREKIMHEEKIMNMDLS</sequence>
<evidence type="ECO:0000313" key="3">
    <source>
        <dbReference type="EMBL" id="CAL1405417.1"/>
    </source>
</evidence>
<keyword evidence="1" id="KW-0175">Coiled coil</keyword>
<dbReference type="AlphaFoldDB" id="A0AAV2G5H1"/>
<feature type="compositionally biased region" description="Polar residues" evidence="2">
    <location>
        <begin position="1"/>
        <end position="13"/>
    </location>
</feature>
<evidence type="ECO:0000256" key="1">
    <source>
        <dbReference type="SAM" id="Coils"/>
    </source>
</evidence>
<name>A0AAV2G5H1_9ROSI</name>
<dbReference type="EMBL" id="OZ034821">
    <property type="protein sequence ID" value="CAL1405417.1"/>
    <property type="molecule type" value="Genomic_DNA"/>
</dbReference>
<gene>
    <name evidence="3" type="ORF">LTRI10_LOCUS45203</name>
</gene>
<proteinExistence type="predicted"/>
<evidence type="ECO:0000256" key="2">
    <source>
        <dbReference type="SAM" id="MobiDB-lite"/>
    </source>
</evidence>